<feature type="region of interest" description="Disordered" evidence="1">
    <location>
        <begin position="618"/>
        <end position="649"/>
    </location>
</feature>
<gene>
    <name evidence="2" type="ORF">OIE46_01295</name>
</gene>
<accession>A0AAX3F1F7</accession>
<evidence type="ECO:0008006" key="4">
    <source>
        <dbReference type="Google" id="ProtNLM"/>
    </source>
</evidence>
<evidence type="ECO:0000313" key="3">
    <source>
        <dbReference type="Proteomes" id="UP001164481"/>
    </source>
</evidence>
<dbReference type="AlphaFoldDB" id="A0AAX3F1F7"/>
<evidence type="ECO:0000313" key="2">
    <source>
        <dbReference type="EMBL" id="UZW64699.1"/>
    </source>
</evidence>
<name>A0AAX3F1F7_MYCSY</name>
<dbReference type="EMBL" id="CP107525">
    <property type="protein sequence ID" value="UZW64699.1"/>
    <property type="molecule type" value="Genomic_DNA"/>
</dbReference>
<dbReference type="Gene3D" id="1.20.120.1850">
    <property type="entry name" value="Ebh helix bundles repeating unit (S and A modules)"/>
    <property type="match status" value="1"/>
</dbReference>
<reference evidence="2" key="1">
    <citation type="submission" date="2022-10" db="EMBL/GenBank/DDBJ databases">
        <authorList>
            <person name="Wei X."/>
        </authorList>
    </citation>
    <scope>NUCLEOTIDE SEQUENCE</scope>
    <source>
        <strain evidence="2">SD2</strain>
    </source>
</reference>
<proteinExistence type="predicted"/>
<protein>
    <recommendedName>
        <fullName evidence="4">Phase-variable hemagglutinin</fullName>
    </recommendedName>
</protein>
<dbReference type="Proteomes" id="UP001164481">
    <property type="component" value="Chromosome"/>
</dbReference>
<reference evidence="2" key="2">
    <citation type="submission" date="2022-11" db="EMBL/GenBank/DDBJ databases">
        <title>complete genomes of mycoplasma synoviae ZX313 strain and SD2 strain.</title>
        <authorList>
            <person name="Zhong Q."/>
        </authorList>
    </citation>
    <scope>NUCLEOTIDE SEQUENCE</scope>
    <source>
        <strain evidence="2">SD2</strain>
    </source>
</reference>
<dbReference type="RefSeq" id="WP_225249069.1">
    <property type="nucleotide sequence ID" value="NZ_CP034544.1"/>
</dbReference>
<organism evidence="2 3">
    <name type="scientific">Mycoplasmopsis synoviae</name>
    <name type="common">Mycoplasma synoviae</name>
    <dbReference type="NCBI Taxonomy" id="2109"/>
    <lineage>
        <taxon>Bacteria</taxon>
        <taxon>Bacillati</taxon>
        <taxon>Mycoplasmatota</taxon>
        <taxon>Mycoplasmoidales</taxon>
        <taxon>Metamycoplasmataceae</taxon>
        <taxon>Mycoplasmopsis</taxon>
    </lineage>
</organism>
<evidence type="ECO:0000256" key="1">
    <source>
        <dbReference type="SAM" id="MobiDB-lite"/>
    </source>
</evidence>
<sequence>MQFISGSVTAAKAVKDDAQYNSVDATLKTTLEEKYTAATALLEGETKLKNLDASSNLDTTKATLESAKTALDAAVAAVKPNLEFQKTKTSAAAKVTELESLVNTALKDELQRQVNALTKDHATEATTMLENLTSLKDSLTSLQDLVSKGLAMQVDYPQKYYDADNKTAFDDALLKASSVFPAFKWTDESIVVPAPEGDTLPNPRAWTAPRAKTEFVLQNFVMAPAQAAPATQSDSGATAAASATVRVANSEATSEAAQAPQTPAADLASTVSYLKSLNDTLKAATDALNGDNPTEKTAYYKADAGRTLYWDGFMPKIVVSGYEADGAGVNKAQHEEANKTKLQQWFATESNWEKLSEQLTKKLGSDKFKNVVLTAPTVSYEEVTVNSNTWKNPKVTFNIQAKPGYQLTQPTTDPKQISLTIRVLYSSQESNQNLLTIQGASPTAAPSNSSVDDANVKAKVNVYLNYTGPSIVLDQDLPTVGGQENTSINGTSNVTGAFNTAFRGNPSRGLLFTNRYANPLLKSVINYVNKFDPKFRATFVTNSKNGVTITKVEKIKELRPGTLDDLDKDNVFLQQIQGDTEAVYFAVSAIASNRWLNTFLIRIPLTKFVKPLTEFQAQSPTASTQEASEDQSTSSSPQGTAQTQSNQGS</sequence>